<comment type="similarity">
    <text evidence="11">Belongs to the Holliday junction resolvase Hjc family.</text>
</comment>
<keyword evidence="3 11" id="KW-0255">Endonuclease</keyword>
<feature type="binding site" evidence="11">
    <location>
        <position position="44"/>
    </location>
    <ligand>
        <name>Mg(2+)</name>
        <dbReference type="ChEBI" id="CHEBI:18420"/>
    </ligand>
</feature>
<evidence type="ECO:0000256" key="5">
    <source>
        <dbReference type="ARBA" id="ARBA00022801"/>
    </source>
</evidence>
<evidence type="ECO:0000256" key="6">
    <source>
        <dbReference type="ARBA" id="ARBA00022842"/>
    </source>
</evidence>
<dbReference type="HOGENOM" id="CLU_139546_1_0_2"/>
<keyword evidence="6 11" id="KW-0460">Magnesium</keyword>
<keyword evidence="13" id="KW-1185">Reference proteome</keyword>
<dbReference type="SUPFAM" id="SSF52980">
    <property type="entry name" value="Restriction endonuclease-like"/>
    <property type="match status" value="1"/>
</dbReference>
<dbReference type="InterPro" id="IPR011856">
    <property type="entry name" value="tRNA_endonuc-like_dom_sf"/>
</dbReference>
<comment type="cofactor">
    <cofactor evidence="11">
        <name>Mg(2+)</name>
        <dbReference type="ChEBI" id="CHEBI:18420"/>
    </cofactor>
    <text evidence="11">Binds 1 Mg(2+) ion per subunit.</text>
</comment>
<keyword evidence="8 11" id="KW-0233">DNA recombination</keyword>
<accession>A3DKV2</accession>
<reference evidence="13" key="1">
    <citation type="journal article" date="2009" name="BMC Genomics">
        <title>The complete genome sequence of Staphylothermus marinus reveals differences in sulfur metabolism among heterotrophic Crenarchaeota.</title>
        <authorList>
            <person name="Anderson I.J."/>
            <person name="Dharmarajan L."/>
            <person name="Rodriguez J."/>
            <person name="Hooper S."/>
            <person name="Porat I."/>
            <person name="Ulrich L.E."/>
            <person name="Elkins J.G."/>
            <person name="Mavromatis K."/>
            <person name="Sun H."/>
            <person name="Land M."/>
            <person name="Lapidus A."/>
            <person name="Lucas S."/>
            <person name="Barry K."/>
            <person name="Huber H."/>
            <person name="Zhulin I.B."/>
            <person name="Whitman W.B."/>
            <person name="Mukhopadhyay B."/>
            <person name="Woese C."/>
            <person name="Bristow J."/>
            <person name="Kyrpides N."/>
        </authorList>
    </citation>
    <scope>NUCLEOTIDE SEQUENCE [LARGE SCALE GENOMIC DNA]</scope>
    <source>
        <strain evidence="13">ATCC 43588 / DSM 3639 / JCM 9404 / F1</strain>
    </source>
</reference>
<keyword evidence="4 11" id="KW-0227">DNA damage</keyword>
<keyword evidence="5 11" id="KW-0378">Hydrolase</keyword>
<comment type="function">
    <text evidence="11">A structure-specific endonuclease that resolves Holliday junction (HJ) intermediates during genetic recombination. Cleaves 4-way DNA junctions introducing paired nicks in opposing strands, leaving a 5'-terminal phosphate and a 3'-terminal hydroxyl group that are subsequently ligated to produce recombinant products.</text>
</comment>
<dbReference type="InterPro" id="IPR002732">
    <property type="entry name" value="Hjc"/>
</dbReference>
<dbReference type="Gene3D" id="3.40.1350.10">
    <property type="match status" value="1"/>
</dbReference>
<dbReference type="Pfam" id="PF01870">
    <property type="entry name" value="Hjc"/>
    <property type="match status" value="1"/>
</dbReference>
<dbReference type="PANTHER" id="PTHR39651">
    <property type="entry name" value="HOLLIDAY JUNCTION RESOLVASE HJC"/>
    <property type="match status" value="1"/>
</dbReference>
<dbReference type="STRING" id="399550.Smar_0149"/>
<dbReference type="eggNOG" id="arCOG00919">
    <property type="taxonomic scope" value="Archaea"/>
</dbReference>
<dbReference type="KEGG" id="smr:Smar_0149"/>
<proteinExistence type="inferred from homology"/>
<dbReference type="GO" id="GO:0006281">
    <property type="term" value="P:DNA repair"/>
    <property type="evidence" value="ECO:0007669"/>
    <property type="project" value="UniProtKB-UniRule"/>
</dbReference>
<evidence type="ECO:0000256" key="2">
    <source>
        <dbReference type="ARBA" id="ARBA00022723"/>
    </source>
</evidence>
<dbReference type="HAMAP" id="MF_01490">
    <property type="entry name" value="HJ_Resolv_Hjc"/>
    <property type="match status" value="1"/>
</dbReference>
<dbReference type="AlphaFoldDB" id="A3DKV2"/>
<feature type="binding site" evidence="11">
    <location>
        <position position="57"/>
    </location>
    <ligand>
        <name>Mg(2+)</name>
        <dbReference type="ChEBI" id="CHEBI:18420"/>
    </ligand>
</feature>
<keyword evidence="9 11" id="KW-0234">DNA repair</keyword>
<dbReference type="GO" id="GO:0000287">
    <property type="term" value="F:magnesium ion binding"/>
    <property type="evidence" value="ECO:0007669"/>
    <property type="project" value="UniProtKB-UniRule"/>
</dbReference>
<feature type="active site" evidence="11">
    <location>
        <position position="33"/>
    </location>
</feature>
<evidence type="ECO:0000256" key="4">
    <source>
        <dbReference type="ARBA" id="ARBA00022763"/>
    </source>
</evidence>
<evidence type="ECO:0000313" key="13">
    <source>
        <dbReference type="Proteomes" id="UP000000254"/>
    </source>
</evidence>
<comment type="catalytic activity">
    <reaction evidence="10 11">
        <text>Endonucleolytic cleavage at a junction such as a reciprocal single-stranded crossover between two homologous DNA duplexes (Holliday junction).</text>
        <dbReference type="EC" id="3.1.21.10"/>
    </reaction>
</comment>
<dbReference type="InterPro" id="IPR011335">
    <property type="entry name" value="Restrct_endonuc-II-like"/>
</dbReference>
<evidence type="ECO:0000256" key="9">
    <source>
        <dbReference type="ARBA" id="ARBA00023204"/>
    </source>
</evidence>
<protein>
    <recommendedName>
        <fullName evidence="11">Crossover junction endodeoxyribonuclease Hjc</fullName>
        <shortName evidence="11">Hjc</shortName>
        <ecNumber evidence="11">3.1.21.10</ecNumber>
    </recommendedName>
    <alternativeName>
        <fullName evidence="11">Holliday junction resolvase Hjc</fullName>
    </alternativeName>
</protein>
<dbReference type="Proteomes" id="UP000000254">
    <property type="component" value="Chromosome"/>
</dbReference>
<dbReference type="GO" id="GO:0006310">
    <property type="term" value="P:DNA recombination"/>
    <property type="evidence" value="ECO:0007669"/>
    <property type="project" value="UniProtKB-UniRule"/>
</dbReference>
<gene>
    <name evidence="11" type="primary">hjc</name>
    <name evidence="12" type="ordered locus">Smar_0149</name>
</gene>
<dbReference type="RefSeq" id="WP_011838453.1">
    <property type="nucleotide sequence ID" value="NC_009033.1"/>
</dbReference>
<evidence type="ECO:0000256" key="1">
    <source>
        <dbReference type="ARBA" id="ARBA00022722"/>
    </source>
</evidence>
<evidence type="ECO:0000256" key="8">
    <source>
        <dbReference type="ARBA" id="ARBA00023172"/>
    </source>
</evidence>
<reference evidence="12 13" key="2">
    <citation type="journal article" date="2009" name="Stand. Genomic Sci.">
        <title>Complete genome sequence of Staphylothermus marinus Stetter and Fiala 1986 type strain F1.</title>
        <authorList>
            <person name="Anderson I.J."/>
            <person name="Sun H."/>
            <person name="Lapidus A."/>
            <person name="Copeland A."/>
            <person name="Glavina Del Rio T."/>
            <person name="Tice H."/>
            <person name="Dalin E."/>
            <person name="Lucas S."/>
            <person name="Barry K."/>
            <person name="Land M."/>
            <person name="Richardson P."/>
            <person name="Huber H."/>
            <person name="Kyrpides N.C."/>
        </authorList>
    </citation>
    <scope>NUCLEOTIDE SEQUENCE [LARGE SCALE GENOMIC DNA]</scope>
    <source>
        <strain evidence="13">ATCC 43588 / DSM 3639 / JCM 9404 / F1</strain>
    </source>
</reference>
<name>A3DKV2_STAMF</name>
<keyword evidence="1 11" id="KW-0540">Nuclease</keyword>
<evidence type="ECO:0000313" key="12">
    <source>
        <dbReference type="EMBL" id="ABN69262.1"/>
    </source>
</evidence>
<dbReference type="InterPro" id="IPR014428">
    <property type="entry name" value="Hjc_arc"/>
</dbReference>
<dbReference type="PIRSF" id="PIRSF004985">
    <property type="entry name" value="Hlld_jn_rslvs_ar"/>
    <property type="match status" value="1"/>
</dbReference>
<dbReference type="PANTHER" id="PTHR39651:SF1">
    <property type="entry name" value="HOLLIDAY JUNCTION RESOLVASE HJC"/>
    <property type="match status" value="1"/>
</dbReference>
<evidence type="ECO:0000256" key="3">
    <source>
        <dbReference type="ARBA" id="ARBA00022759"/>
    </source>
</evidence>
<keyword evidence="2 11" id="KW-0479">Metal-binding</keyword>
<evidence type="ECO:0000256" key="10">
    <source>
        <dbReference type="ARBA" id="ARBA00029354"/>
    </source>
</evidence>
<dbReference type="GO" id="GO:0008821">
    <property type="term" value="F:crossover junction DNA endonuclease activity"/>
    <property type="evidence" value="ECO:0007669"/>
    <property type="project" value="UniProtKB-UniRule"/>
</dbReference>
<dbReference type="EC" id="3.1.21.10" evidence="11"/>
<dbReference type="GeneID" id="4907264"/>
<dbReference type="EMBL" id="CP000575">
    <property type="protein sequence ID" value="ABN69262.1"/>
    <property type="molecule type" value="Genomic_DNA"/>
</dbReference>
<feature type="site" description="Transition state stabilizer" evidence="11">
    <location>
        <position position="59"/>
    </location>
</feature>
<evidence type="ECO:0000256" key="7">
    <source>
        <dbReference type="ARBA" id="ARBA00023125"/>
    </source>
</evidence>
<organism evidence="12 13">
    <name type="scientific">Staphylothermus marinus (strain ATCC 43588 / DSM 3639 / JCM 9404 / F1)</name>
    <dbReference type="NCBI Taxonomy" id="399550"/>
    <lineage>
        <taxon>Archaea</taxon>
        <taxon>Thermoproteota</taxon>
        <taxon>Thermoprotei</taxon>
        <taxon>Desulfurococcales</taxon>
        <taxon>Desulfurococcaceae</taxon>
        <taxon>Staphylothermus</taxon>
    </lineage>
</organism>
<dbReference type="OrthoDB" id="34330at2157"/>
<dbReference type="GO" id="GO:0003677">
    <property type="term" value="F:DNA binding"/>
    <property type="evidence" value="ECO:0007669"/>
    <property type="project" value="UniProtKB-KW"/>
</dbReference>
<feature type="binding site" evidence="11">
    <location>
        <position position="13"/>
    </location>
    <ligand>
        <name>Mg(2+)</name>
        <dbReference type="ChEBI" id="CHEBI:18420"/>
    </ligand>
</feature>
<keyword evidence="7 11" id="KW-0238">DNA-binding</keyword>
<evidence type="ECO:0000256" key="11">
    <source>
        <dbReference type="HAMAP-Rule" id="MF_01490"/>
    </source>
</evidence>
<comment type="subunit">
    <text evidence="11">Homodimer.</text>
</comment>
<sequence>MPNLNRRRGFAHERDLLLKLWRRGFAVIRAPASGAKARRFAVPDIVAIKNNIVLAFEVKTAEKKKTIYIPKHQVKKLLVFVKRAGGYGFIAIKIIGESGWRFIEVNKLEKTASGNFKVSPNMLVKSFKLGDLVSFVQGNKKIDEYI</sequence>
<dbReference type="NCBIfam" id="NF040854">
    <property type="entry name" value="Hol_resolv_Hjc"/>
    <property type="match status" value="1"/>
</dbReference>